<keyword evidence="7" id="KW-0175">Coiled coil</keyword>
<dbReference type="AlphaFoldDB" id="A0A671TYX1"/>
<dbReference type="InterPro" id="IPR038441">
    <property type="entry name" value="THAP_Znf_sf"/>
</dbReference>
<dbReference type="InParanoid" id="A0A671TYX1"/>
<dbReference type="InterPro" id="IPR027805">
    <property type="entry name" value="Transposase_HTH_dom"/>
</dbReference>
<proteinExistence type="predicted"/>
<dbReference type="OrthoDB" id="10020990at2759"/>
<dbReference type="Pfam" id="PF05485">
    <property type="entry name" value="THAP"/>
    <property type="match status" value="1"/>
</dbReference>
<sequence>MAASSQKKKFKFQRTDSTTAEHCCVPLCQASSKYNKVLSFHTFPSDAETRRKWIIAIRRENFTVSSHTRVCSRHFKKDDVRESGSDTGRRLLKPGAVPALFEWNNFSVPLPRPGVWERRERPAAEDDMPNEEATAIPGDHDYASAPDPAVVDLALEENTSLREEILQLRTQIEKLTMKQRFGIHRFAGSDSDIRFFTRFASHDLLMRFWAQVDPALPSMVSVTQVQRGSFTEPASTATHSLQPIDEMFMFLNYLALGSKQRDLANRYGVHQSTVSRIITTWSNFLYILLGAVRIWIPEEKVREHLPTEFKDYADTTVILDCMELRCQCPSSPVLQSEVFSAYKSHCTLKGLLGIAPHGAVTFISPLYAGSISDKQITRESGILSLLRPGMAIMVDRGFLVDDFVPCKIYRPAFLSGRSQMSACEVRETQAIARLRVHVERLIRRVKEHKFFDTEIPLRLFGSIIQLYTVACLLTNYENGPLVKAWAK</sequence>
<keyword evidence="4" id="KW-0862">Zinc</keyword>
<protein>
    <submittedName>
        <fullName evidence="10">Uncharacterized LOC115594035</fullName>
    </submittedName>
</protein>
<evidence type="ECO:0000256" key="4">
    <source>
        <dbReference type="ARBA" id="ARBA00022833"/>
    </source>
</evidence>
<dbReference type="Ensembl" id="ENSSAUT00010007106.1">
    <property type="protein sequence ID" value="ENSSAUP00010006606.1"/>
    <property type="gene ID" value="ENSSAUG00010003353.1"/>
</dbReference>
<dbReference type="InterPro" id="IPR027806">
    <property type="entry name" value="HARBI1_dom"/>
</dbReference>
<dbReference type="InterPro" id="IPR006612">
    <property type="entry name" value="THAP_Znf"/>
</dbReference>
<dbReference type="RefSeq" id="XP_030293645.1">
    <property type="nucleotide sequence ID" value="XM_030437785.1"/>
</dbReference>
<evidence type="ECO:0000256" key="3">
    <source>
        <dbReference type="ARBA" id="ARBA00022771"/>
    </source>
</evidence>
<dbReference type="SMART" id="SM00980">
    <property type="entry name" value="THAP"/>
    <property type="match status" value="1"/>
</dbReference>
<keyword evidence="2" id="KW-0479">Metal-binding</keyword>
<dbReference type="PROSITE" id="PS50950">
    <property type="entry name" value="ZF_THAP"/>
    <property type="match status" value="1"/>
</dbReference>
<evidence type="ECO:0000313" key="11">
    <source>
        <dbReference type="Proteomes" id="UP000472265"/>
    </source>
</evidence>
<keyword evidence="11" id="KW-1185">Reference proteome</keyword>
<gene>
    <name evidence="10" type="primary">LOC115594035</name>
</gene>
<dbReference type="Pfam" id="PF13359">
    <property type="entry name" value="DDE_Tnp_4"/>
    <property type="match status" value="1"/>
</dbReference>
<dbReference type="GeneID" id="115594035"/>
<reference evidence="10" key="1">
    <citation type="submission" date="2021-04" db="EMBL/GenBank/DDBJ databases">
        <authorList>
            <consortium name="Wellcome Sanger Institute Data Sharing"/>
        </authorList>
    </citation>
    <scope>NUCLEOTIDE SEQUENCE [LARGE SCALE GENOMIC DNA]</scope>
</reference>
<reference evidence="10" key="3">
    <citation type="submission" date="2025-09" db="UniProtKB">
        <authorList>
            <consortium name="Ensembl"/>
        </authorList>
    </citation>
    <scope>IDENTIFICATION</scope>
</reference>
<evidence type="ECO:0000259" key="9">
    <source>
        <dbReference type="PROSITE" id="PS50950"/>
    </source>
</evidence>
<accession>A0A671TYX1</accession>
<dbReference type="GO" id="GO:0003677">
    <property type="term" value="F:DNA binding"/>
    <property type="evidence" value="ECO:0007669"/>
    <property type="project" value="UniProtKB-UniRule"/>
</dbReference>
<comment type="cofactor">
    <cofactor evidence="1">
        <name>a divalent metal cation</name>
        <dbReference type="ChEBI" id="CHEBI:60240"/>
    </cofactor>
</comment>
<dbReference type="SUPFAM" id="SSF109709">
    <property type="entry name" value="KorB DNA-binding domain-like"/>
    <property type="match status" value="1"/>
</dbReference>
<keyword evidence="3 6" id="KW-0863">Zinc-finger</keyword>
<dbReference type="Proteomes" id="UP000472265">
    <property type="component" value="Chromosome 13"/>
</dbReference>
<evidence type="ECO:0000256" key="8">
    <source>
        <dbReference type="SAM" id="MobiDB-lite"/>
    </source>
</evidence>
<dbReference type="SUPFAM" id="SSF57716">
    <property type="entry name" value="Glucocorticoid receptor-like (DNA-binding domain)"/>
    <property type="match status" value="1"/>
</dbReference>
<dbReference type="GO" id="GO:0008270">
    <property type="term" value="F:zinc ion binding"/>
    <property type="evidence" value="ECO:0007669"/>
    <property type="project" value="UniProtKB-KW"/>
</dbReference>
<evidence type="ECO:0000256" key="1">
    <source>
        <dbReference type="ARBA" id="ARBA00001968"/>
    </source>
</evidence>
<evidence type="ECO:0000313" key="10">
    <source>
        <dbReference type="Ensembl" id="ENSSAUP00010006606.1"/>
    </source>
</evidence>
<reference evidence="10" key="2">
    <citation type="submission" date="2025-08" db="UniProtKB">
        <authorList>
            <consortium name="Ensembl"/>
        </authorList>
    </citation>
    <scope>IDENTIFICATION</scope>
</reference>
<feature type="coiled-coil region" evidence="7">
    <location>
        <begin position="151"/>
        <end position="178"/>
    </location>
</feature>
<name>A0A671TYX1_SPAAU</name>
<dbReference type="PANTHER" id="PTHR23080:SF133">
    <property type="entry name" value="SI:CH211-262I1.5-RELATED"/>
    <property type="match status" value="1"/>
</dbReference>
<feature type="region of interest" description="Disordered" evidence="8">
    <location>
        <begin position="120"/>
        <end position="143"/>
    </location>
</feature>
<dbReference type="OMA" id="TELRCQM"/>
<dbReference type="SMART" id="SM00692">
    <property type="entry name" value="DM3"/>
    <property type="match status" value="1"/>
</dbReference>
<evidence type="ECO:0000256" key="7">
    <source>
        <dbReference type="SAM" id="Coils"/>
    </source>
</evidence>
<dbReference type="Gene3D" id="6.20.210.20">
    <property type="entry name" value="THAP domain"/>
    <property type="match status" value="1"/>
</dbReference>
<keyword evidence="5 6" id="KW-0238">DNA-binding</keyword>
<evidence type="ECO:0000256" key="5">
    <source>
        <dbReference type="ARBA" id="ARBA00023125"/>
    </source>
</evidence>
<feature type="domain" description="THAP-type" evidence="9">
    <location>
        <begin position="19"/>
        <end position="101"/>
    </location>
</feature>
<dbReference type="PANTHER" id="PTHR23080">
    <property type="entry name" value="THAP DOMAIN PROTEIN"/>
    <property type="match status" value="1"/>
</dbReference>
<dbReference type="GeneTree" id="ENSGT00940000164656"/>
<organism evidence="10 11">
    <name type="scientific">Sparus aurata</name>
    <name type="common">Gilthead sea bream</name>
    <dbReference type="NCBI Taxonomy" id="8175"/>
    <lineage>
        <taxon>Eukaryota</taxon>
        <taxon>Metazoa</taxon>
        <taxon>Chordata</taxon>
        <taxon>Craniata</taxon>
        <taxon>Vertebrata</taxon>
        <taxon>Euteleostomi</taxon>
        <taxon>Actinopterygii</taxon>
        <taxon>Neopterygii</taxon>
        <taxon>Teleostei</taxon>
        <taxon>Neoteleostei</taxon>
        <taxon>Acanthomorphata</taxon>
        <taxon>Eupercaria</taxon>
        <taxon>Spariformes</taxon>
        <taxon>Sparidae</taxon>
        <taxon>Sparus</taxon>
    </lineage>
</organism>
<evidence type="ECO:0000256" key="2">
    <source>
        <dbReference type="ARBA" id="ARBA00022723"/>
    </source>
</evidence>
<evidence type="ECO:0000256" key="6">
    <source>
        <dbReference type="PROSITE-ProRule" id="PRU00309"/>
    </source>
</evidence>
<dbReference type="Pfam" id="PF13613">
    <property type="entry name" value="HTH_Tnp_4"/>
    <property type="match status" value="1"/>
</dbReference>